<accession>A0ABD4TWD9</accession>
<proteinExistence type="predicted"/>
<comment type="caution">
    <text evidence="1">The sequence shown here is derived from an EMBL/GenBank/DDBJ whole genome shotgun (WGS) entry which is preliminary data.</text>
</comment>
<evidence type="ECO:0000313" key="1">
    <source>
        <dbReference type="EMBL" id="MCQ4615051.1"/>
    </source>
</evidence>
<gene>
    <name evidence="1" type="ORF">KBX22_09975</name>
</gene>
<sequence>MPTVRCATPADLEIFLTDPDHAAWLVESVRGLGCEAERASIRKICVG</sequence>
<evidence type="ECO:0000313" key="2">
    <source>
        <dbReference type="Proteomes" id="UP001205080"/>
    </source>
</evidence>
<reference evidence="1 2" key="1">
    <citation type="submission" date="2021-04" db="EMBL/GenBank/DDBJ databases">
        <title>Corynebacterium genitalium sp. nov. and Corynebacterium genitalium sp. nov., two new species of the genus Corynebacterium.</title>
        <authorList>
            <person name="Jaen-Luchoro D."/>
            <person name="Pinyeiro-Iglesias B."/>
            <person name="Al-Shaer S."/>
            <person name="Karlsson R."/>
            <person name="Gonzales-Siles L."/>
            <person name="Cardew S."/>
            <person name="Jensie-Markopolous S."/>
            <person name="Ohlen M."/>
            <person name="Inganas E."/>
            <person name="Moore E.R.B."/>
        </authorList>
    </citation>
    <scope>NUCLEOTIDE SEQUENCE [LARGE SCALE GENOMIC DNA]</scope>
    <source>
        <strain evidence="1 2">CCUG 55013</strain>
    </source>
</reference>
<name>A0ABD4TWD9_9CORY</name>
<dbReference type="RefSeq" id="WP_256001359.1">
    <property type="nucleotide sequence ID" value="NZ_JAGPYW010000016.1"/>
</dbReference>
<dbReference type="Proteomes" id="UP001205080">
    <property type="component" value="Unassembled WGS sequence"/>
</dbReference>
<organism evidence="1 2">
    <name type="scientific">Corynebacterium pseudogenitalium</name>
    <dbReference type="NCBI Taxonomy" id="38303"/>
    <lineage>
        <taxon>Bacteria</taxon>
        <taxon>Bacillati</taxon>
        <taxon>Actinomycetota</taxon>
        <taxon>Actinomycetes</taxon>
        <taxon>Mycobacteriales</taxon>
        <taxon>Corynebacteriaceae</taxon>
        <taxon>Corynebacterium</taxon>
    </lineage>
</organism>
<dbReference type="AlphaFoldDB" id="A0ABD4TWD9"/>
<protein>
    <submittedName>
        <fullName evidence="1">Uncharacterized protein</fullName>
    </submittedName>
</protein>
<dbReference type="EMBL" id="JAGPYW010000016">
    <property type="protein sequence ID" value="MCQ4615051.1"/>
    <property type="molecule type" value="Genomic_DNA"/>
</dbReference>